<dbReference type="Proteomes" id="UP000053660">
    <property type="component" value="Unassembled WGS sequence"/>
</dbReference>
<dbReference type="AlphaFoldDB" id="A0A0B1TCE6"/>
<reference evidence="1 2" key="1">
    <citation type="submission" date="2014-03" db="EMBL/GenBank/DDBJ databases">
        <title>Draft genome of the hookworm Oesophagostomum dentatum.</title>
        <authorList>
            <person name="Mitreva M."/>
        </authorList>
    </citation>
    <scope>NUCLEOTIDE SEQUENCE [LARGE SCALE GENOMIC DNA]</scope>
    <source>
        <strain evidence="1 2">OD-Hann</strain>
    </source>
</reference>
<evidence type="ECO:0000313" key="2">
    <source>
        <dbReference type="Proteomes" id="UP000053660"/>
    </source>
</evidence>
<protein>
    <submittedName>
        <fullName evidence="1">Uncharacterized protein</fullName>
    </submittedName>
</protein>
<gene>
    <name evidence="1" type="ORF">OESDEN_06302</name>
</gene>
<proteinExistence type="predicted"/>
<dbReference type="EMBL" id="KN550609">
    <property type="protein sequence ID" value="KHJ93781.1"/>
    <property type="molecule type" value="Genomic_DNA"/>
</dbReference>
<sequence>MLVKEDIIGALTETTHSTQGDENGRLSHLRMKLVYNKRFGRVHSACGAKGWWKARRLKEGLSIRVFERKTEDNFKWHDDRGRLLDEKSEKSWKVGDLLYVLMKHNLNNHFFHGELDTVLRDGPDQARQWSRRMEVLPTGDTRFQDVRRQYNNNFVVESIVRNY</sequence>
<name>A0A0B1TCE6_OESDE</name>
<dbReference type="OrthoDB" id="5863642at2759"/>
<keyword evidence="2" id="KW-1185">Reference proteome</keyword>
<accession>A0A0B1TCE6</accession>
<evidence type="ECO:0000313" key="1">
    <source>
        <dbReference type="EMBL" id="KHJ93781.1"/>
    </source>
</evidence>
<organism evidence="1 2">
    <name type="scientific">Oesophagostomum dentatum</name>
    <name type="common">Nodular worm</name>
    <dbReference type="NCBI Taxonomy" id="61180"/>
    <lineage>
        <taxon>Eukaryota</taxon>
        <taxon>Metazoa</taxon>
        <taxon>Ecdysozoa</taxon>
        <taxon>Nematoda</taxon>
        <taxon>Chromadorea</taxon>
        <taxon>Rhabditida</taxon>
        <taxon>Rhabditina</taxon>
        <taxon>Rhabditomorpha</taxon>
        <taxon>Strongyloidea</taxon>
        <taxon>Strongylidae</taxon>
        <taxon>Oesophagostomum</taxon>
    </lineage>
</organism>